<dbReference type="EMBL" id="JBHVBU010000058">
    <property type="protein sequence ID" value="MFE7965378.1"/>
    <property type="molecule type" value="Genomic_DNA"/>
</dbReference>
<dbReference type="RefSeq" id="WP_381727239.1">
    <property type="nucleotide sequence ID" value="NZ_JBHVBU010000058.1"/>
</dbReference>
<keyword evidence="2" id="KW-1185">Reference proteome</keyword>
<name>A0ABW6JJ28_STRCE</name>
<evidence type="ECO:0000313" key="2">
    <source>
        <dbReference type="Proteomes" id="UP001600650"/>
    </source>
</evidence>
<protein>
    <submittedName>
        <fullName evidence="1">Uncharacterized protein</fullName>
    </submittedName>
</protein>
<reference evidence="1 2" key="1">
    <citation type="submission" date="2024-09" db="EMBL/GenBank/DDBJ databases">
        <title>The Natural Products Discovery Center: Release of the First 8490 Sequenced Strains for Exploring Actinobacteria Biosynthetic Diversity.</title>
        <authorList>
            <person name="Kalkreuter E."/>
            <person name="Kautsar S.A."/>
            <person name="Yang D."/>
            <person name="Bader C.D."/>
            <person name="Teijaro C.N."/>
            <person name="Fluegel L."/>
            <person name="Davis C.M."/>
            <person name="Simpson J.R."/>
            <person name="Lauterbach L."/>
            <person name="Steele A.D."/>
            <person name="Gui C."/>
            <person name="Meng S."/>
            <person name="Li G."/>
            <person name="Viehrig K."/>
            <person name="Ye F."/>
            <person name="Su P."/>
            <person name="Kiefer A.F."/>
            <person name="Nichols A."/>
            <person name="Cepeda A.J."/>
            <person name="Yan W."/>
            <person name="Fan B."/>
            <person name="Jiang Y."/>
            <person name="Adhikari A."/>
            <person name="Zheng C.-J."/>
            <person name="Schuster L."/>
            <person name="Cowan T.M."/>
            <person name="Smanski M.J."/>
            <person name="Chevrette M.G."/>
            <person name="De Carvalho L.P.S."/>
            <person name="Shen B."/>
        </authorList>
    </citation>
    <scope>NUCLEOTIDE SEQUENCE [LARGE SCALE GENOMIC DNA]</scope>
    <source>
        <strain evidence="1 2">NPDC057399</strain>
    </source>
</reference>
<dbReference type="Proteomes" id="UP001600650">
    <property type="component" value="Unassembled WGS sequence"/>
</dbReference>
<proteinExistence type="predicted"/>
<gene>
    <name evidence="1" type="ORF">ACFU0X_20480</name>
</gene>
<accession>A0ABW6JJ28</accession>
<organism evidence="1 2">
    <name type="scientific">Streptomyces cellulosae</name>
    <dbReference type="NCBI Taxonomy" id="1968"/>
    <lineage>
        <taxon>Bacteria</taxon>
        <taxon>Bacillati</taxon>
        <taxon>Actinomycetota</taxon>
        <taxon>Actinomycetes</taxon>
        <taxon>Kitasatosporales</taxon>
        <taxon>Streptomycetaceae</taxon>
        <taxon>Streptomyces</taxon>
    </lineage>
</organism>
<sequence>MFFASTACAAASTDLLVAHSSYGPVDGGTLTPAPRPYTLADLASAQDYLKVLKEVRGRYADPVDIDDEIAETYRDMARIRASFAAALA</sequence>
<comment type="caution">
    <text evidence="1">The sequence shown here is derived from an EMBL/GenBank/DDBJ whole genome shotgun (WGS) entry which is preliminary data.</text>
</comment>
<evidence type="ECO:0000313" key="1">
    <source>
        <dbReference type="EMBL" id="MFE7965378.1"/>
    </source>
</evidence>